<dbReference type="PANTHER" id="PTHR32552:SF81">
    <property type="entry name" value="TONB-DEPENDENT OUTER MEMBRANE RECEPTOR"/>
    <property type="match status" value="1"/>
</dbReference>
<evidence type="ECO:0000256" key="9">
    <source>
        <dbReference type="ARBA" id="ARBA00023237"/>
    </source>
</evidence>
<evidence type="ECO:0000256" key="8">
    <source>
        <dbReference type="ARBA" id="ARBA00023136"/>
    </source>
</evidence>
<dbReference type="GO" id="GO:0009279">
    <property type="term" value="C:cell outer membrane"/>
    <property type="evidence" value="ECO:0007669"/>
    <property type="project" value="UniProtKB-SubCell"/>
</dbReference>
<keyword evidence="6" id="KW-0406">Ion transport</keyword>
<dbReference type="InterPro" id="IPR036942">
    <property type="entry name" value="Beta-barrel_TonB_sf"/>
</dbReference>
<dbReference type="Pfam" id="PF00593">
    <property type="entry name" value="TonB_dep_Rec_b-barrel"/>
    <property type="match status" value="1"/>
</dbReference>
<evidence type="ECO:0000259" key="10">
    <source>
        <dbReference type="Pfam" id="PF00593"/>
    </source>
</evidence>
<keyword evidence="7" id="KW-0798">TonB box</keyword>
<organism evidence="12">
    <name type="scientific">hydrothermal vent metagenome</name>
    <dbReference type="NCBI Taxonomy" id="652676"/>
    <lineage>
        <taxon>unclassified sequences</taxon>
        <taxon>metagenomes</taxon>
        <taxon>ecological metagenomes</taxon>
    </lineage>
</organism>
<dbReference type="SUPFAM" id="SSF56935">
    <property type="entry name" value="Porins"/>
    <property type="match status" value="1"/>
</dbReference>
<evidence type="ECO:0000259" key="11">
    <source>
        <dbReference type="Pfam" id="PF07715"/>
    </source>
</evidence>
<keyword evidence="3" id="KW-0410">Iron transport</keyword>
<dbReference type="GO" id="GO:0006826">
    <property type="term" value="P:iron ion transport"/>
    <property type="evidence" value="ECO:0007669"/>
    <property type="project" value="UniProtKB-KW"/>
</dbReference>
<dbReference type="InterPro" id="IPR039426">
    <property type="entry name" value="TonB-dep_rcpt-like"/>
</dbReference>
<dbReference type="AlphaFoldDB" id="A0A160TRQ2"/>
<evidence type="ECO:0000256" key="7">
    <source>
        <dbReference type="ARBA" id="ARBA00023077"/>
    </source>
</evidence>
<evidence type="ECO:0000256" key="5">
    <source>
        <dbReference type="ARBA" id="ARBA00023004"/>
    </source>
</evidence>
<name>A0A160TRQ2_9ZZZZ</name>
<evidence type="ECO:0000256" key="1">
    <source>
        <dbReference type="ARBA" id="ARBA00004571"/>
    </source>
</evidence>
<dbReference type="InterPro" id="IPR012910">
    <property type="entry name" value="Plug_dom"/>
</dbReference>
<evidence type="ECO:0000256" key="4">
    <source>
        <dbReference type="ARBA" id="ARBA00022692"/>
    </source>
</evidence>
<keyword evidence="12" id="KW-0675">Receptor</keyword>
<feature type="domain" description="TonB-dependent receptor-like beta-barrel" evidence="10">
    <location>
        <begin position="286"/>
        <end position="739"/>
    </location>
</feature>
<evidence type="ECO:0000256" key="6">
    <source>
        <dbReference type="ARBA" id="ARBA00023065"/>
    </source>
</evidence>
<accession>A0A160TRQ2</accession>
<feature type="domain" description="TonB-dependent receptor plug" evidence="11">
    <location>
        <begin position="56"/>
        <end position="164"/>
    </location>
</feature>
<evidence type="ECO:0000313" key="12">
    <source>
        <dbReference type="EMBL" id="CUS46539.1"/>
    </source>
</evidence>
<reference evidence="12" key="1">
    <citation type="submission" date="2015-10" db="EMBL/GenBank/DDBJ databases">
        <authorList>
            <person name="Gilbert D.G."/>
        </authorList>
    </citation>
    <scope>NUCLEOTIDE SEQUENCE</scope>
</reference>
<proteinExistence type="predicted"/>
<keyword evidence="4" id="KW-0812">Transmembrane</keyword>
<keyword evidence="8" id="KW-0472">Membrane</keyword>
<keyword evidence="2" id="KW-0813">Transport</keyword>
<gene>
    <name evidence="12" type="ORF">MGWOODY_Smn3110</name>
</gene>
<sequence>MRHYLCGTAWTALALATIGSAIPLSSASAQTQAQPSAEEPASDDIVVTARKRNERLQDAPLSVSAFSATDLRQGNARDFKDVLRKVPGVSFSGAELGQSRYSIRGVSTTSPSPTVGIYLDDISLLGATNAFSGAADPVFFDFSRVEILKGPQGTLYGGSAMGGAIKYVSHAPELGKTTLDTAAGVSTTAHGGISYQAEAVLNLPLSDKLALRTGVLYRNNAGYIDNVANGLAVDARTSTTAPPAALTPLARPSLSTLADRNQNSDHVLAVKAALLWQPDPSLDITPSLFRQAYRQKNTGTFWTNLPDLQSSFRLVQPTDDDLGVYSLNMVKHLGGVDITSLTGYVDRSVKFDRDYSFYIATLVPALYGVNSPNASNSSTRTFSQEVRAASSNPAARLRWTVGLYYAHQRDELDQTVKSIGVGGLLGTGTDTVYHGNTLSKLTQYAAFADLTFEILPGLDATAALRYFNLKQTIDTRGDGVLNGGDTHGTASTRQSGVNPKFELAYRASRDALIYASAAKGFRPGGGNPFAVAPSQCQADLVKLGLSSVPVSYRSDSLWTYEVGSKNQFLDRRLTLNGAAFYTDWKNIQQNVFLPGCGFSFSGNVGGAEIKGAELSSQFTVDGLTLGAAASYTDAKISKSATGVSARVGQPVLDTPKWIASANIAYHFPIGGGTTATARADYQYRSSSLRMFENSFIVTTPTGPVSANNVTQRQKAYDVVNLGLLIDTGSWQVDLFVNNLLDKAPLLDHNVVSGIEAAITLRPRTMGVGVRRQF</sequence>
<keyword evidence="9" id="KW-0998">Cell outer membrane</keyword>
<protein>
    <submittedName>
        <fullName evidence="12">TonB-dependent receptor</fullName>
    </submittedName>
</protein>
<evidence type="ECO:0000256" key="3">
    <source>
        <dbReference type="ARBA" id="ARBA00022496"/>
    </source>
</evidence>
<evidence type="ECO:0000256" key="2">
    <source>
        <dbReference type="ARBA" id="ARBA00022448"/>
    </source>
</evidence>
<dbReference type="InterPro" id="IPR000531">
    <property type="entry name" value="Beta-barrel_TonB"/>
</dbReference>
<dbReference type="PANTHER" id="PTHR32552">
    <property type="entry name" value="FERRICHROME IRON RECEPTOR-RELATED"/>
    <property type="match status" value="1"/>
</dbReference>
<dbReference type="Gene3D" id="2.40.170.20">
    <property type="entry name" value="TonB-dependent receptor, beta-barrel domain"/>
    <property type="match status" value="1"/>
</dbReference>
<keyword evidence="5" id="KW-0408">Iron</keyword>
<dbReference type="Pfam" id="PF07715">
    <property type="entry name" value="Plug"/>
    <property type="match status" value="1"/>
</dbReference>
<comment type="subcellular location">
    <subcellularLocation>
        <location evidence="1">Cell outer membrane</location>
        <topology evidence="1">Multi-pass membrane protein</topology>
    </subcellularLocation>
</comment>
<dbReference type="PROSITE" id="PS52016">
    <property type="entry name" value="TONB_DEPENDENT_REC_3"/>
    <property type="match status" value="1"/>
</dbReference>
<dbReference type="EMBL" id="CZQE01000375">
    <property type="protein sequence ID" value="CUS46539.1"/>
    <property type="molecule type" value="Genomic_DNA"/>
</dbReference>